<dbReference type="AlphaFoldDB" id="A0A0A0BZV8"/>
<keyword evidence="1" id="KW-0812">Transmembrane</keyword>
<sequence length="264" mass="27058">MRSSVHALSRQAAEHPVVASGARLGLAASGALNAVIGWIALQLAWVGLGSDDDEASATGALDTIAATTVGAGALAVATAGFVLLALWYLTSILLVHRWTQRVRFAGKAVVYGVLGALAVTVLAGASPEGGEAEQASSVTGPFMEHLAGQVLVAAAGVGVAAVGIQQLRKGALDRFCEDLDRHPPRWVVHCGRVGYTTRGFTLVLVGAFLVVAAVNADPEEARGLDGALQGLLDLPFGSFALSAAAVGFMVFGVYSLARARYARI</sequence>
<feature type="transmembrane region" description="Helical" evidence="1">
    <location>
        <begin position="146"/>
        <end position="164"/>
    </location>
</feature>
<feature type="domain" description="DUF1206" evidence="2">
    <location>
        <begin position="104"/>
        <end position="171"/>
    </location>
</feature>
<feature type="transmembrane region" description="Helical" evidence="1">
    <location>
        <begin position="199"/>
        <end position="216"/>
    </location>
</feature>
<evidence type="ECO:0000313" key="4">
    <source>
        <dbReference type="Proteomes" id="UP000054314"/>
    </source>
</evidence>
<name>A0A0A0BZV8_9CELL</name>
<gene>
    <name evidence="3" type="ORF">N869_13735</name>
</gene>
<keyword evidence="1" id="KW-1133">Transmembrane helix</keyword>
<protein>
    <submittedName>
        <fullName evidence="3">Membrane protein</fullName>
    </submittedName>
</protein>
<evidence type="ECO:0000259" key="2">
    <source>
        <dbReference type="Pfam" id="PF06724"/>
    </source>
</evidence>
<dbReference type="OrthoDB" id="4552598at2"/>
<feature type="transmembrane region" description="Helical" evidence="1">
    <location>
        <begin position="108"/>
        <end position="126"/>
    </location>
</feature>
<accession>A0A0A0BZV8</accession>
<dbReference type="InterPro" id="IPR009597">
    <property type="entry name" value="DUF1206"/>
</dbReference>
<dbReference type="EMBL" id="AXCZ01000041">
    <property type="protein sequence ID" value="KGM13480.1"/>
    <property type="molecule type" value="Genomic_DNA"/>
</dbReference>
<reference evidence="3 4" key="1">
    <citation type="submission" date="2013-08" db="EMBL/GenBank/DDBJ databases">
        <title>Genome sequencing of Cellulomonas bogoriensis 69B4.</title>
        <authorList>
            <person name="Chen F."/>
            <person name="Li Y."/>
            <person name="Wang G."/>
        </authorList>
    </citation>
    <scope>NUCLEOTIDE SEQUENCE [LARGE SCALE GENOMIC DNA]</scope>
    <source>
        <strain evidence="3 4">69B4</strain>
    </source>
</reference>
<organism evidence="3 4">
    <name type="scientific">Cellulomonas bogoriensis 69B4 = DSM 16987</name>
    <dbReference type="NCBI Taxonomy" id="1386082"/>
    <lineage>
        <taxon>Bacteria</taxon>
        <taxon>Bacillati</taxon>
        <taxon>Actinomycetota</taxon>
        <taxon>Actinomycetes</taxon>
        <taxon>Micrococcales</taxon>
        <taxon>Cellulomonadaceae</taxon>
        <taxon>Cellulomonas</taxon>
    </lineage>
</organism>
<dbReference type="RefSeq" id="WP_035059141.1">
    <property type="nucleotide sequence ID" value="NZ_AXCZ01000041.1"/>
</dbReference>
<evidence type="ECO:0000256" key="1">
    <source>
        <dbReference type="SAM" id="Phobius"/>
    </source>
</evidence>
<feature type="transmembrane region" description="Helical" evidence="1">
    <location>
        <begin position="64"/>
        <end position="88"/>
    </location>
</feature>
<feature type="domain" description="DUF1206" evidence="2">
    <location>
        <begin position="24"/>
        <end position="89"/>
    </location>
</feature>
<keyword evidence="4" id="KW-1185">Reference proteome</keyword>
<feature type="domain" description="DUF1206" evidence="2">
    <location>
        <begin position="193"/>
        <end position="261"/>
    </location>
</feature>
<feature type="transmembrane region" description="Helical" evidence="1">
    <location>
        <begin position="21"/>
        <end position="44"/>
    </location>
</feature>
<comment type="caution">
    <text evidence="3">The sequence shown here is derived from an EMBL/GenBank/DDBJ whole genome shotgun (WGS) entry which is preliminary data.</text>
</comment>
<feature type="transmembrane region" description="Helical" evidence="1">
    <location>
        <begin position="236"/>
        <end position="257"/>
    </location>
</feature>
<dbReference type="Pfam" id="PF06724">
    <property type="entry name" value="DUF1206"/>
    <property type="match status" value="3"/>
</dbReference>
<evidence type="ECO:0000313" key="3">
    <source>
        <dbReference type="EMBL" id="KGM13480.1"/>
    </source>
</evidence>
<proteinExistence type="predicted"/>
<dbReference type="Proteomes" id="UP000054314">
    <property type="component" value="Unassembled WGS sequence"/>
</dbReference>
<keyword evidence="1" id="KW-0472">Membrane</keyword>